<dbReference type="EMBL" id="JAUESC010000001">
    <property type="protein sequence ID" value="KAK0607298.1"/>
    <property type="molecule type" value="Genomic_DNA"/>
</dbReference>
<organism evidence="1 2">
    <name type="scientific">Acer saccharum</name>
    <name type="common">Sugar maple</name>
    <dbReference type="NCBI Taxonomy" id="4024"/>
    <lineage>
        <taxon>Eukaryota</taxon>
        <taxon>Viridiplantae</taxon>
        <taxon>Streptophyta</taxon>
        <taxon>Embryophyta</taxon>
        <taxon>Tracheophyta</taxon>
        <taxon>Spermatophyta</taxon>
        <taxon>Magnoliopsida</taxon>
        <taxon>eudicotyledons</taxon>
        <taxon>Gunneridae</taxon>
        <taxon>Pentapetalae</taxon>
        <taxon>rosids</taxon>
        <taxon>malvids</taxon>
        <taxon>Sapindales</taxon>
        <taxon>Sapindaceae</taxon>
        <taxon>Hippocastanoideae</taxon>
        <taxon>Acereae</taxon>
        <taxon>Acer</taxon>
    </lineage>
</organism>
<keyword evidence="2" id="KW-1185">Reference proteome</keyword>
<evidence type="ECO:0000313" key="1">
    <source>
        <dbReference type="EMBL" id="KAK0607298.1"/>
    </source>
</evidence>
<gene>
    <name evidence="1" type="ORF">LWI29_012801</name>
</gene>
<proteinExistence type="predicted"/>
<dbReference type="Proteomes" id="UP001168877">
    <property type="component" value="Unassembled WGS sequence"/>
</dbReference>
<dbReference type="InterPro" id="IPR032675">
    <property type="entry name" value="LRR_dom_sf"/>
</dbReference>
<protein>
    <submittedName>
        <fullName evidence="1">Uncharacterized protein</fullName>
    </submittedName>
</protein>
<reference evidence="1" key="1">
    <citation type="journal article" date="2022" name="Plant J.">
        <title>Strategies of tolerance reflected in two North American maple genomes.</title>
        <authorList>
            <person name="McEvoy S.L."/>
            <person name="Sezen U.U."/>
            <person name="Trouern-Trend A."/>
            <person name="McMahon S.M."/>
            <person name="Schaberg P.G."/>
            <person name="Yang J."/>
            <person name="Wegrzyn J.L."/>
            <person name="Swenson N.G."/>
        </authorList>
    </citation>
    <scope>NUCLEOTIDE SEQUENCE</scope>
    <source>
        <strain evidence="1">NS2018</strain>
    </source>
</reference>
<reference evidence="1" key="2">
    <citation type="submission" date="2023-06" db="EMBL/GenBank/DDBJ databases">
        <authorList>
            <person name="Swenson N.G."/>
            <person name="Wegrzyn J.L."/>
            <person name="Mcevoy S.L."/>
        </authorList>
    </citation>
    <scope>NUCLEOTIDE SEQUENCE</scope>
    <source>
        <strain evidence="1">NS2018</strain>
        <tissue evidence="1">Leaf</tissue>
    </source>
</reference>
<dbReference type="Gene3D" id="3.80.10.10">
    <property type="entry name" value="Ribonuclease Inhibitor"/>
    <property type="match status" value="1"/>
</dbReference>
<accession>A0AA39TK79</accession>
<comment type="caution">
    <text evidence="1">The sequence shown here is derived from an EMBL/GenBank/DDBJ whole genome shotgun (WGS) entry which is preliminary data.</text>
</comment>
<name>A0AA39TK79_ACESA</name>
<sequence>MSKVEALLKVILPPRILEFKGLKKADQQSILDDFNKHWCGVRVVWNKRDLLSCNLNLSSILLTTFKIGLREITTQIVRCQWERVECNNYTTGRVISLDLDETRNYEATGEWYLNASLFSTFQQLQWLDLSYNGIAGCVENEGCLP</sequence>
<dbReference type="AlphaFoldDB" id="A0AA39TK79"/>
<evidence type="ECO:0000313" key="2">
    <source>
        <dbReference type="Proteomes" id="UP001168877"/>
    </source>
</evidence>